<protein>
    <submittedName>
        <fullName evidence="1">Uncharacterized protein</fullName>
    </submittedName>
</protein>
<organism evidence="1">
    <name type="scientific">Opuntia streptacantha</name>
    <name type="common">Prickly pear cactus</name>
    <name type="synonym">Opuntia cardona</name>
    <dbReference type="NCBI Taxonomy" id="393608"/>
    <lineage>
        <taxon>Eukaryota</taxon>
        <taxon>Viridiplantae</taxon>
        <taxon>Streptophyta</taxon>
        <taxon>Embryophyta</taxon>
        <taxon>Tracheophyta</taxon>
        <taxon>Spermatophyta</taxon>
        <taxon>Magnoliopsida</taxon>
        <taxon>eudicotyledons</taxon>
        <taxon>Gunneridae</taxon>
        <taxon>Pentapetalae</taxon>
        <taxon>Caryophyllales</taxon>
        <taxon>Cactineae</taxon>
        <taxon>Cactaceae</taxon>
        <taxon>Opuntioideae</taxon>
        <taxon>Opuntia</taxon>
    </lineage>
</organism>
<name>A0A7C8YKS0_OPUST</name>
<sequence>MMHDKCCCFHLTRICLSISGRNTLSGRLRMGLCFSRRQKILHLARKFHLCSSSTRHSVMPGSWRGLSKGLGSGHLRVFAVRSYCIIAIRSYSWRKTEHINVLTGTECAGP</sequence>
<proteinExistence type="predicted"/>
<reference evidence="1" key="1">
    <citation type="journal article" date="2013" name="J. Plant Res.">
        <title>Effect of fungi and light on seed germination of three Opuntia species from semiarid lands of central Mexico.</title>
        <authorList>
            <person name="Delgado-Sanchez P."/>
            <person name="Jimenez-Bremont J.F."/>
            <person name="Guerrero-Gonzalez Mde L."/>
            <person name="Flores J."/>
        </authorList>
    </citation>
    <scope>NUCLEOTIDE SEQUENCE</scope>
    <source>
        <tissue evidence="1">Cladode</tissue>
    </source>
</reference>
<reference evidence="1" key="2">
    <citation type="submission" date="2020-07" db="EMBL/GenBank/DDBJ databases">
        <authorList>
            <person name="Vera ALvarez R."/>
            <person name="Arias-Moreno D.M."/>
            <person name="Jimenez-Jacinto V."/>
            <person name="Jimenez-Bremont J.F."/>
            <person name="Swaminathan K."/>
            <person name="Moose S.P."/>
            <person name="Guerrero-Gonzalez M.L."/>
            <person name="Marino-Ramirez L."/>
            <person name="Landsman D."/>
            <person name="Rodriguez-Kessler M."/>
            <person name="Delgado-Sanchez P."/>
        </authorList>
    </citation>
    <scope>NUCLEOTIDE SEQUENCE</scope>
    <source>
        <tissue evidence="1">Cladode</tissue>
    </source>
</reference>
<accession>A0A7C8YKS0</accession>
<dbReference type="EMBL" id="GISG01031545">
    <property type="protein sequence ID" value="MBA4620734.1"/>
    <property type="molecule type" value="Transcribed_RNA"/>
</dbReference>
<evidence type="ECO:0000313" key="1">
    <source>
        <dbReference type="EMBL" id="MBA4620734.1"/>
    </source>
</evidence>
<dbReference type="AlphaFoldDB" id="A0A7C8YKS0"/>